<keyword evidence="2" id="KW-1185">Reference proteome</keyword>
<dbReference type="Proteomes" id="UP000499080">
    <property type="component" value="Unassembled WGS sequence"/>
</dbReference>
<evidence type="ECO:0000313" key="1">
    <source>
        <dbReference type="EMBL" id="GBN51414.1"/>
    </source>
</evidence>
<proteinExistence type="predicted"/>
<comment type="caution">
    <text evidence="1">The sequence shown here is derived from an EMBL/GenBank/DDBJ whole genome shotgun (WGS) entry which is preliminary data.</text>
</comment>
<dbReference type="EMBL" id="BGPR01011456">
    <property type="protein sequence ID" value="GBN51414.1"/>
    <property type="molecule type" value="Genomic_DNA"/>
</dbReference>
<reference evidence="1 2" key="1">
    <citation type="journal article" date="2019" name="Sci. Rep.">
        <title>Orb-weaving spider Araneus ventricosus genome elucidates the spidroin gene catalogue.</title>
        <authorList>
            <person name="Kono N."/>
            <person name="Nakamura H."/>
            <person name="Ohtoshi R."/>
            <person name="Moran D.A.P."/>
            <person name="Shinohara A."/>
            <person name="Yoshida Y."/>
            <person name="Fujiwara M."/>
            <person name="Mori M."/>
            <person name="Tomita M."/>
            <person name="Arakawa K."/>
        </authorList>
    </citation>
    <scope>NUCLEOTIDE SEQUENCE [LARGE SCALE GENOMIC DNA]</scope>
</reference>
<organism evidence="1 2">
    <name type="scientific">Araneus ventricosus</name>
    <name type="common">Orbweaver spider</name>
    <name type="synonym">Epeira ventricosa</name>
    <dbReference type="NCBI Taxonomy" id="182803"/>
    <lineage>
        <taxon>Eukaryota</taxon>
        <taxon>Metazoa</taxon>
        <taxon>Ecdysozoa</taxon>
        <taxon>Arthropoda</taxon>
        <taxon>Chelicerata</taxon>
        <taxon>Arachnida</taxon>
        <taxon>Araneae</taxon>
        <taxon>Araneomorphae</taxon>
        <taxon>Entelegynae</taxon>
        <taxon>Araneoidea</taxon>
        <taxon>Araneidae</taxon>
        <taxon>Araneus</taxon>
    </lineage>
</organism>
<protein>
    <submittedName>
        <fullName evidence="1">Uncharacterized protein</fullName>
    </submittedName>
</protein>
<sequence>MSRTGTHELLKHFQDGAKHFQHGVENDDIRNIDKHKNIQDLHSAVRENRRIAICELSEECSITFSSIQPILTEGLGIRRVSDICVLKLFTVDQKENHLSVVRSVSLKLLKMRKTETYPNIG</sequence>
<accession>A0A4Y2PJB8</accession>
<dbReference type="AlphaFoldDB" id="A0A4Y2PJB8"/>
<evidence type="ECO:0000313" key="2">
    <source>
        <dbReference type="Proteomes" id="UP000499080"/>
    </source>
</evidence>
<name>A0A4Y2PJB8_ARAVE</name>
<gene>
    <name evidence="1" type="ORF">AVEN_170421_1</name>
</gene>